<evidence type="ECO:0000313" key="4">
    <source>
        <dbReference type="EMBL" id="PHJ37858.1"/>
    </source>
</evidence>
<feature type="domain" description="CBS" evidence="3">
    <location>
        <begin position="7"/>
        <end position="64"/>
    </location>
</feature>
<dbReference type="InterPro" id="IPR000644">
    <property type="entry name" value="CBS_dom"/>
</dbReference>
<dbReference type="Gene3D" id="3.10.580.10">
    <property type="entry name" value="CBS-domain"/>
    <property type="match status" value="1"/>
</dbReference>
<evidence type="ECO:0000256" key="1">
    <source>
        <dbReference type="ARBA" id="ARBA00023122"/>
    </source>
</evidence>
<dbReference type="EMBL" id="AWQQ01000069">
    <property type="protein sequence ID" value="PHJ37858.1"/>
    <property type="molecule type" value="Genomic_DNA"/>
</dbReference>
<evidence type="ECO:0000259" key="3">
    <source>
        <dbReference type="PROSITE" id="PS51371"/>
    </source>
</evidence>
<gene>
    <name evidence="4" type="ORF">P378_13270</name>
</gene>
<evidence type="ECO:0000256" key="2">
    <source>
        <dbReference type="PROSITE-ProRule" id="PRU00703"/>
    </source>
</evidence>
<dbReference type="SMART" id="SM00116">
    <property type="entry name" value="CBS"/>
    <property type="match status" value="2"/>
</dbReference>
<feature type="domain" description="CBS" evidence="3">
    <location>
        <begin position="97"/>
        <end position="148"/>
    </location>
</feature>
<dbReference type="PANTHER" id="PTHR43080:SF26">
    <property type="entry name" value="REGULATORY PROTEIN"/>
    <property type="match status" value="1"/>
</dbReference>
<dbReference type="Proteomes" id="UP000222564">
    <property type="component" value="Unassembled WGS sequence"/>
</dbReference>
<keyword evidence="1 2" id="KW-0129">CBS domain</keyword>
<accession>A0A2C6MCT5</accession>
<name>A0A2C6MCT5_9FIRM</name>
<dbReference type="RefSeq" id="WP_099083399.1">
    <property type="nucleotide sequence ID" value="NZ_AWQQ01000069.1"/>
</dbReference>
<sequence length="148" mass="16252">MIAKDIMKTEVITVSEDTTIEEIARILTDHKISGVPVANGEGKLVGIVTEGDLLRKEANPRIPKYFGILGAMIYFEGVDQYKEDFIKLAALKASEIMTSNVITVSEDTEVRAIATLMVKHNIKRIPVVENGKVIGIVSRADIVKTLVE</sequence>
<dbReference type="OrthoDB" id="9790355at2"/>
<dbReference type="InterPro" id="IPR046342">
    <property type="entry name" value="CBS_dom_sf"/>
</dbReference>
<reference evidence="4 5" key="1">
    <citation type="submission" date="2013-09" db="EMBL/GenBank/DDBJ databases">
        <title>Biodegradation of hydrocarbons in the deep terrestrial subsurface : characterization of a microbial consortium composed of two Desulfotomaculum species originating from a deep geological formation.</title>
        <authorList>
            <person name="Aullo T."/>
            <person name="Berlendis S."/>
            <person name="Lascourreges J.-F."/>
            <person name="Dessort D."/>
            <person name="Saint-Laurent S."/>
            <person name="Schraauwers B."/>
            <person name="Mas J."/>
            <person name="Magot M."/>
            <person name="Ranchou-Peyruse A."/>
        </authorList>
    </citation>
    <scope>NUCLEOTIDE SEQUENCE [LARGE SCALE GENOMIC DNA]</scope>
    <source>
        <strain evidence="4 5">Bs107</strain>
    </source>
</reference>
<proteinExistence type="predicted"/>
<dbReference type="SUPFAM" id="SSF54631">
    <property type="entry name" value="CBS-domain pair"/>
    <property type="match status" value="1"/>
</dbReference>
<dbReference type="CDD" id="cd04586">
    <property type="entry name" value="CBS_pair_BON_assoc"/>
    <property type="match status" value="1"/>
</dbReference>
<dbReference type="AlphaFoldDB" id="A0A2C6MCT5"/>
<protein>
    <submittedName>
        <fullName evidence="4">Membrane protein</fullName>
    </submittedName>
</protein>
<dbReference type="PANTHER" id="PTHR43080">
    <property type="entry name" value="CBS DOMAIN-CONTAINING PROTEIN CBSX3, MITOCHONDRIAL"/>
    <property type="match status" value="1"/>
</dbReference>
<dbReference type="PROSITE" id="PS51371">
    <property type="entry name" value="CBS"/>
    <property type="match status" value="2"/>
</dbReference>
<comment type="caution">
    <text evidence="4">The sequence shown here is derived from an EMBL/GenBank/DDBJ whole genome shotgun (WGS) entry which is preliminary data.</text>
</comment>
<keyword evidence="5" id="KW-1185">Reference proteome</keyword>
<evidence type="ECO:0000313" key="5">
    <source>
        <dbReference type="Proteomes" id="UP000222564"/>
    </source>
</evidence>
<dbReference type="InterPro" id="IPR051257">
    <property type="entry name" value="Diverse_CBS-Domain"/>
</dbReference>
<organism evidence="4 5">
    <name type="scientific">Desulforamulus profundi</name>
    <dbReference type="NCBI Taxonomy" id="1383067"/>
    <lineage>
        <taxon>Bacteria</taxon>
        <taxon>Bacillati</taxon>
        <taxon>Bacillota</taxon>
        <taxon>Clostridia</taxon>
        <taxon>Eubacteriales</taxon>
        <taxon>Peptococcaceae</taxon>
        <taxon>Desulforamulus</taxon>
    </lineage>
</organism>
<dbReference type="Pfam" id="PF00571">
    <property type="entry name" value="CBS"/>
    <property type="match status" value="2"/>
</dbReference>